<dbReference type="CDD" id="cd07721">
    <property type="entry name" value="yflN-like_MBL-fold"/>
    <property type="match status" value="1"/>
</dbReference>
<dbReference type="Pfam" id="PF00753">
    <property type="entry name" value="Lactamase_B"/>
    <property type="match status" value="1"/>
</dbReference>
<dbReference type="SMART" id="SM00849">
    <property type="entry name" value="Lactamase_B"/>
    <property type="match status" value="1"/>
</dbReference>
<dbReference type="OrthoDB" id="197151at2157"/>
<dbReference type="AlphaFoldDB" id="A0A1N7A1T7"/>
<reference evidence="3" key="1">
    <citation type="submission" date="2017-01" db="EMBL/GenBank/DDBJ databases">
        <authorList>
            <person name="Varghese N."/>
            <person name="Submissions S."/>
        </authorList>
    </citation>
    <scope>NUCLEOTIDE SEQUENCE [LARGE SCALE GENOMIC DNA]</scope>
    <source>
        <strain evidence="3">CGMCC 1.7737</strain>
    </source>
</reference>
<dbReference type="SUPFAM" id="SSF56281">
    <property type="entry name" value="Metallo-hydrolase/oxidoreductase"/>
    <property type="match status" value="1"/>
</dbReference>
<evidence type="ECO:0000313" key="2">
    <source>
        <dbReference type="EMBL" id="SIR32949.1"/>
    </source>
</evidence>
<evidence type="ECO:0000313" key="3">
    <source>
        <dbReference type="Proteomes" id="UP000186914"/>
    </source>
</evidence>
<dbReference type="Gene3D" id="3.60.15.10">
    <property type="entry name" value="Ribonuclease Z/Hydroxyacylglutathione hydrolase-like"/>
    <property type="match status" value="1"/>
</dbReference>
<gene>
    <name evidence="2" type="ORF">SAMN05421858_2277</name>
</gene>
<dbReference type="Proteomes" id="UP000186914">
    <property type="component" value="Unassembled WGS sequence"/>
</dbReference>
<proteinExistence type="predicted"/>
<organism evidence="2 3">
    <name type="scientific">Haladaptatus litoreus</name>
    <dbReference type="NCBI Taxonomy" id="553468"/>
    <lineage>
        <taxon>Archaea</taxon>
        <taxon>Methanobacteriati</taxon>
        <taxon>Methanobacteriota</taxon>
        <taxon>Stenosarchaea group</taxon>
        <taxon>Halobacteria</taxon>
        <taxon>Halobacteriales</taxon>
        <taxon>Haladaptataceae</taxon>
        <taxon>Haladaptatus</taxon>
    </lineage>
</organism>
<evidence type="ECO:0000259" key="1">
    <source>
        <dbReference type="SMART" id="SM00849"/>
    </source>
</evidence>
<protein>
    <submittedName>
        <fullName evidence="2">Glyoxylase, beta-lactamase superfamily II</fullName>
    </submittedName>
</protein>
<accession>A0A1N7A1T7</accession>
<sequence>MATQLADGLWWFDLGRVNAFLADDDGDLTLVDAGTPFDSGDIAHGVSEAGYGVNDIDRVLVTHYDFDHVGALSRLPFEAPVFVGKADAPILSGTETPDWQNHKGALQRAAGSLVSAPENEIRSVEDEDEIGSFTAYATPGHSPGHVVYVSEKLDVAFLGDLVMEGHGKLKPSSWVISYDTDDVRDSIVSLAERAPEFEVAGMGHGVPFIRGGSERLQELAETL</sequence>
<dbReference type="EMBL" id="FTNO01000001">
    <property type="protein sequence ID" value="SIR32949.1"/>
    <property type="molecule type" value="Genomic_DNA"/>
</dbReference>
<dbReference type="PANTHER" id="PTHR42951:SF4">
    <property type="entry name" value="ACYL-COENZYME A THIOESTERASE MBLAC2"/>
    <property type="match status" value="1"/>
</dbReference>
<dbReference type="InterPro" id="IPR036866">
    <property type="entry name" value="RibonucZ/Hydroxyglut_hydro"/>
</dbReference>
<name>A0A1N7A1T7_9EURY</name>
<dbReference type="RefSeq" id="WP_076430148.1">
    <property type="nucleotide sequence ID" value="NZ_FTNO01000001.1"/>
</dbReference>
<dbReference type="InterPro" id="IPR001279">
    <property type="entry name" value="Metallo-B-lactamas"/>
</dbReference>
<keyword evidence="3" id="KW-1185">Reference proteome</keyword>
<feature type="domain" description="Metallo-beta-lactamase" evidence="1">
    <location>
        <begin position="16"/>
        <end position="204"/>
    </location>
</feature>
<dbReference type="InterPro" id="IPR050855">
    <property type="entry name" value="NDM-1-like"/>
</dbReference>
<dbReference type="PANTHER" id="PTHR42951">
    <property type="entry name" value="METALLO-BETA-LACTAMASE DOMAIN-CONTAINING"/>
    <property type="match status" value="1"/>
</dbReference>